<proteinExistence type="predicted"/>
<evidence type="ECO:0000313" key="1">
    <source>
        <dbReference type="EMBL" id="NGM23990.1"/>
    </source>
</evidence>
<name>A0A6M1LU50_9PROT</name>
<keyword evidence="2" id="KW-1185">Reference proteome</keyword>
<organism evidence="1 2">
    <name type="scientific">Falsiroseomonas algicola</name>
    <dbReference type="NCBI Taxonomy" id="2716930"/>
    <lineage>
        <taxon>Bacteria</taxon>
        <taxon>Pseudomonadati</taxon>
        <taxon>Pseudomonadota</taxon>
        <taxon>Alphaproteobacteria</taxon>
        <taxon>Acetobacterales</taxon>
        <taxon>Roseomonadaceae</taxon>
        <taxon>Falsiroseomonas</taxon>
    </lineage>
</organism>
<dbReference type="AlphaFoldDB" id="A0A6M1LU50"/>
<reference evidence="1 2" key="1">
    <citation type="submission" date="2020-03" db="EMBL/GenBank/DDBJ databases">
        <title>Roseomonas stagni sp. nov., isolated from pond water in Japan.</title>
        <authorList>
            <person name="Furuhata K."/>
            <person name="Miyamoto H."/>
            <person name="Goto K."/>
        </authorList>
    </citation>
    <scope>NUCLEOTIDE SEQUENCE [LARGE SCALE GENOMIC DNA]</scope>
    <source>
        <strain evidence="1 2">PeD5</strain>
    </source>
</reference>
<evidence type="ECO:0000313" key="2">
    <source>
        <dbReference type="Proteomes" id="UP000475385"/>
    </source>
</evidence>
<dbReference type="EMBL" id="JAAIKB010000022">
    <property type="protein sequence ID" value="NGM23990.1"/>
    <property type="molecule type" value="Genomic_DNA"/>
</dbReference>
<dbReference type="RefSeq" id="WP_164697904.1">
    <property type="nucleotide sequence ID" value="NZ_JAAIKB010000022.1"/>
</dbReference>
<protein>
    <submittedName>
        <fullName evidence="1">Uncharacterized protein</fullName>
    </submittedName>
</protein>
<accession>A0A6M1LU50</accession>
<comment type="caution">
    <text evidence="1">The sequence shown here is derived from an EMBL/GenBank/DDBJ whole genome shotgun (WGS) entry which is preliminary data.</text>
</comment>
<dbReference type="Proteomes" id="UP000475385">
    <property type="component" value="Unassembled WGS sequence"/>
</dbReference>
<gene>
    <name evidence="1" type="ORF">G3576_28545</name>
</gene>
<sequence>MITNPLPFLGRPQSFKGEGGEAMTFGTFEPDPLCVLFSLQGADGRQFACLLGDEVEAALLALLRDRERARHDVGIASSGGPGGGTS</sequence>